<dbReference type="RefSeq" id="WP_146802640.1">
    <property type="nucleotide sequence ID" value="NZ_BJUK01000014.1"/>
</dbReference>
<comment type="caution">
    <text evidence="3">The sequence shown here is derived from an EMBL/GenBank/DDBJ whole genome shotgun (WGS) entry which is preliminary data.</text>
</comment>
<feature type="compositionally biased region" description="Basic and acidic residues" evidence="1">
    <location>
        <begin position="218"/>
        <end position="236"/>
    </location>
</feature>
<protein>
    <submittedName>
        <fullName evidence="3">Conjugal transfer protein TrbJ</fullName>
    </submittedName>
</protein>
<feature type="signal peptide" evidence="2">
    <location>
        <begin position="1"/>
        <end position="20"/>
    </location>
</feature>
<evidence type="ECO:0000256" key="1">
    <source>
        <dbReference type="SAM" id="MobiDB-lite"/>
    </source>
</evidence>
<proteinExistence type="predicted"/>
<accession>A0A510X799</accession>
<reference evidence="3 4" key="1">
    <citation type="submission" date="2019-07" db="EMBL/GenBank/DDBJ databases">
        <title>Whole genome shotgun sequence of Halomonas pacifica NBRC 102220.</title>
        <authorList>
            <person name="Hosoyama A."/>
            <person name="Uohara A."/>
            <person name="Ohji S."/>
            <person name="Ichikawa N."/>
        </authorList>
    </citation>
    <scope>NUCLEOTIDE SEQUENCE [LARGE SCALE GENOMIC DNA]</scope>
    <source>
        <strain evidence="3 4">NBRC 102220</strain>
    </source>
</reference>
<keyword evidence="4" id="KW-1185">Reference proteome</keyword>
<name>A0A510X799_9GAMM</name>
<dbReference type="Proteomes" id="UP000321275">
    <property type="component" value="Unassembled WGS sequence"/>
</dbReference>
<sequence length="249" mass="27690">MKKLITALTFIFLTAQSSQAVSGGGGFTGATEPTQLLNNAELIDVAISESENLAYTIRQYEIMYENFLSLPEHIKQQALSDLQDLADIVATGRAIAYSSGQVDEDYQRGYRDFDYYAQSNKGSHEDYSVRYREWSQTNHDSVRGALRAAGLQAAQFSREDSALRAIEHQIESARGERQLLEAGGAIAALQVEQLQKLRQLQMAQIQLQASHVGGQVDRQAEDDSAWHRATAPRDNDPDSQQPIHADDLF</sequence>
<dbReference type="AlphaFoldDB" id="A0A510X799"/>
<gene>
    <name evidence="3" type="ORF">HPA02_16010</name>
</gene>
<dbReference type="OrthoDB" id="6195234at2"/>
<keyword evidence="2" id="KW-0732">Signal</keyword>
<feature type="region of interest" description="Disordered" evidence="1">
    <location>
        <begin position="214"/>
        <end position="249"/>
    </location>
</feature>
<evidence type="ECO:0000256" key="2">
    <source>
        <dbReference type="SAM" id="SignalP"/>
    </source>
</evidence>
<organism evidence="3 4">
    <name type="scientific">Bisbaumannia pacifica</name>
    <dbReference type="NCBI Taxonomy" id="77098"/>
    <lineage>
        <taxon>Bacteria</taxon>
        <taxon>Pseudomonadati</taxon>
        <taxon>Pseudomonadota</taxon>
        <taxon>Gammaproteobacteria</taxon>
        <taxon>Oceanospirillales</taxon>
        <taxon>Halomonadaceae</taxon>
        <taxon>Bisbaumannia</taxon>
    </lineage>
</organism>
<dbReference type="InterPro" id="IPR014147">
    <property type="entry name" value="T4SS_TrbJ"/>
</dbReference>
<dbReference type="NCBIfam" id="TIGR02780">
    <property type="entry name" value="TrbJ_Ti"/>
    <property type="match status" value="1"/>
</dbReference>
<feature type="chain" id="PRO_5021719271" evidence="2">
    <location>
        <begin position="21"/>
        <end position="249"/>
    </location>
</feature>
<evidence type="ECO:0000313" key="3">
    <source>
        <dbReference type="EMBL" id="GEK47318.1"/>
    </source>
</evidence>
<evidence type="ECO:0000313" key="4">
    <source>
        <dbReference type="Proteomes" id="UP000321275"/>
    </source>
</evidence>
<dbReference type="EMBL" id="BJUK01000014">
    <property type="protein sequence ID" value="GEK47318.1"/>
    <property type="molecule type" value="Genomic_DNA"/>
</dbReference>